<feature type="compositionally biased region" description="Basic and acidic residues" evidence="1">
    <location>
        <begin position="267"/>
        <end position="279"/>
    </location>
</feature>
<feature type="compositionally biased region" description="Pro residues" evidence="1">
    <location>
        <begin position="1"/>
        <end position="14"/>
    </location>
</feature>
<proteinExistence type="predicted"/>
<feature type="compositionally biased region" description="Gly residues" evidence="1">
    <location>
        <begin position="241"/>
        <end position="250"/>
    </location>
</feature>
<sequence length="305" mass="32615">MPPQQPPRWLPLPQPRSQWPRAAGSEPRAHWRAAVASQLDGYPDRTHFPIGRWGLWDSPRGSPGEAEDSAPGPGIAPSAPGHPLSTTPGLDHSRRVGLSSGRAWRREAGGRAAGCDQGCRQRLLRRDLLGPRLCGRGSKRGAGVSESWPAKSFPSECQYGWGAVRRTGASRGRPPRMPLFYPERVLGALRLSTRAHARAQPGPRPAPAPRVPGLSQLQPPLAAAAAPQGCRCPEQSAAGELGAGVRSGGEGIEHQTSGKRFPPLGSRGRERGHRAEGRLARGVGDTKCIPFHSRASTSWGKRKAQ</sequence>
<gene>
    <name evidence="2" type="ORF">NYPRO_LOCUS679</name>
</gene>
<protein>
    <submittedName>
        <fullName evidence="2">(raccoon dog) hypothetical protein</fullName>
    </submittedName>
</protein>
<keyword evidence="3" id="KW-1185">Reference proteome</keyword>
<evidence type="ECO:0000313" key="3">
    <source>
        <dbReference type="Proteomes" id="UP000645828"/>
    </source>
</evidence>
<feature type="region of interest" description="Disordered" evidence="1">
    <location>
        <begin position="241"/>
        <end position="305"/>
    </location>
</feature>
<feature type="region of interest" description="Disordered" evidence="1">
    <location>
        <begin position="1"/>
        <end position="30"/>
    </location>
</feature>
<dbReference type="EMBL" id="CAJHUB010000649">
    <property type="protein sequence ID" value="CAD7667350.1"/>
    <property type="molecule type" value="Genomic_DNA"/>
</dbReference>
<evidence type="ECO:0000313" key="2">
    <source>
        <dbReference type="EMBL" id="CAD7667350.1"/>
    </source>
</evidence>
<feature type="compositionally biased region" description="Low complexity" evidence="1">
    <location>
        <begin position="70"/>
        <end position="83"/>
    </location>
</feature>
<dbReference type="Proteomes" id="UP000645828">
    <property type="component" value="Unassembled WGS sequence"/>
</dbReference>
<evidence type="ECO:0000256" key="1">
    <source>
        <dbReference type="SAM" id="MobiDB-lite"/>
    </source>
</evidence>
<accession>A0A811XT10</accession>
<comment type="caution">
    <text evidence="2">The sequence shown here is derived from an EMBL/GenBank/DDBJ whole genome shotgun (WGS) entry which is preliminary data.</text>
</comment>
<feature type="region of interest" description="Disordered" evidence="1">
    <location>
        <begin position="51"/>
        <end position="98"/>
    </location>
</feature>
<name>A0A811XT10_NYCPR</name>
<reference evidence="2" key="1">
    <citation type="submission" date="2020-12" db="EMBL/GenBank/DDBJ databases">
        <authorList>
            <consortium name="Molecular Ecology Group"/>
        </authorList>
    </citation>
    <scope>NUCLEOTIDE SEQUENCE</scope>
    <source>
        <strain evidence="2">TBG_1078</strain>
    </source>
</reference>
<organism evidence="2 3">
    <name type="scientific">Nyctereutes procyonoides</name>
    <name type="common">Raccoon dog</name>
    <name type="synonym">Canis procyonoides</name>
    <dbReference type="NCBI Taxonomy" id="34880"/>
    <lineage>
        <taxon>Eukaryota</taxon>
        <taxon>Metazoa</taxon>
        <taxon>Chordata</taxon>
        <taxon>Craniata</taxon>
        <taxon>Vertebrata</taxon>
        <taxon>Euteleostomi</taxon>
        <taxon>Mammalia</taxon>
        <taxon>Eutheria</taxon>
        <taxon>Laurasiatheria</taxon>
        <taxon>Carnivora</taxon>
        <taxon>Caniformia</taxon>
        <taxon>Canidae</taxon>
        <taxon>Nyctereutes</taxon>
    </lineage>
</organism>
<dbReference type="AlphaFoldDB" id="A0A811XT10"/>